<organism evidence="2 3">
    <name type="scientific">Clostridium senegalense</name>
    <dbReference type="NCBI Taxonomy" id="1465809"/>
    <lineage>
        <taxon>Bacteria</taxon>
        <taxon>Bacillati</taxon>
        <taxon>Bacillota</taxon>
        <taxon>Clostridia</taxon>
        <taxon>Eubacteriales</taxon>
        <taxon>Clostridiaceae</taxon>
        <taxon>Clostridium</taxon>
    </lineage>
</organism>
<reference evidence="2 3" key="1">
    <citation type="submission" date="2020-02" db="EMBL/GenBank/DDBJ databases">
        <title>Genome assembly of a novel Clostridium senegalense strain.</title>
        <authorList>
            <person name="Gupta T.B."/>
            <person name="Jauregui R."/>
            <person name="Maclean P."/>
            <person name="Nawarathana A."/>
            <person name="Brightwell G."/>
        </authorList>
    </citation>
    <scope>NUCLEOTIDE SEQUENCE [LARGE SCALE GENOMIC DNA]</scope>
    <source>
        <strain evidence="2 3">AGRFS4</strain>
    </source>
</reference>
<dbReference type="Gene3D" id="1.10.530.10">
    <property type="match status" value="1"/>
</dbReference>
<dbReference type="InterPro" id="IPR023346">
    <property type="entry name" value="Lysozyme-like_dom_sf"/>
</dbReference>
<sequence>MRKFKALIKLALIALVIILVFNHDAILKNMYPLQYEGYIITYSREYSVDPNLVAAVIKAESKFENKAVSHRGAYGLMQIMPDTADWIASQSGMGEITYDALYDPETNIKMGCWYLNNLSTEFEGDLDLMLAAYNGGRGNVQKWLKDDNYSKDGENLHAIPFKETKNYVEKVNKNYNMYKKIYDLK</sequence>
<proteinExistence type="predicted"/>
<protein>
    <submittedName>
        <fullName evidence="2">Lytic transglycosylase domain-containing protein</fullName>
    </submittedName>
</protein>
<dbReference type="Proteomes" id="UP000481872">
    <property type="component" value="Unassembled WGS sequence"/>
</dbReference>
<dbReference type="Pfam" id="PF01464">
    <property type="entry name" value="SLT"/>
    <property type="match status" value="1"/>
</dbReference>
<feature type="domain" description="Transglycosylase SLT" evidence="1">
    <location>
        <begin position="38"/>
        <end position="151"/>
    </location>
</feature>
<evidence type="ECO:0000313" key="2">
    <source>
        <dbReference type="EMBL" id="NEU04199.1"/>
    </source>
</evidence>
<dbReference type="SUPFAM" id="SSF53955">
    <property type="entry name" value="Lysozyme-like"/>
    <property type="match status" value="1"/>
</dbReference>
<accession>A0A6M0H0T1</accession>
<dbReference type="InterPro" id="IPR008258">
    <property type="entry name" value="Transglycosylase_SLT_dom_1"/>
</dbReference>
<name>A0A6M0H0T1_9CLOT</name>
<comment type="caution">
    <text evidence="2">The sequence shown here is derived from an EMBL/GenBank/DDBJ whole genome shotgun (WGS) entry which is preliminary data.</text>
</comment>
<dbReference type="PANTHER" id="PTHR37423:SF2">
    <property type="entry name" value="MEMBRANE-BOUND LYTIC MUREIN TRANSGLYCOSYLASE C"/>
    <property type="match status" value="1"/>
</dbReference>
<keyword evidence="3" id="KW-1185">Reference proteome</keyword>
<dbReference type="PANTHER" id="PTHR37423">
    <property type="entry name" value="SOLUBLE LYTIC MUREIN TRANSGLYCOSYLASE-RELATED"/>
    <property type="match status" value="1"/>
</dbReference>
<gene>
    <name evidence="2" type="ORF">G3M99_04855</name>
</gene>
<evidence type="ECO:0000313" key="3">
    <source>
        <dbReference type="Proteomes" id="UP000481872"/>
    </source>
</evidence>
<dbReference type="RefSeq" id="WP_061995653.1">
    <property type="nucleotide sequence ID" value="NZ_JAAGPU010000006.1"/>
</dbReference>
<dbReference type="CDD" id="cd16896">
    <property type="entry name" value="LT_Slt70-like"/>
    <property type="match status" value="1"/>
</dbReference>
<dbReference type="AlphaFoldDB" id="A0A6M0H0T1"/>
<dbReference type="EMBL" id="JAAGPU010000006">
    <property type="protein sequence ID" value="NEU04199.1"/>
    <property type="molecule type" value="Genomic_DNA"/>
</dbReference>
<evidence type="ECO:0000259" key="1">
    <source>
        <dbReference type="Pfam" id="PF01464"/>
    </source>
</evidence>